<dbReference type="AlphaFoldDB" id="A0AAW1DHL6"/>
<reference evidence="1 2" key="1">
    <citation type="submission" date="2022-12" db="EMBL/GenBank/DDBJ databases">
        <title>Chromosome-level genome assembly of true bugs.</title>
        <authorList>
            <person name="Ma L."/>
            <person name="Li H."/>
        </authorList>
    </citation>
    <scope>NUCLEOTIDE SEQUENCE [LARGE SCALE GENOMIC DNA]</scope>
    <source>
        <strain evidence="1">Lab_2022b</strain>
    </source>
</reference>
<organism evidence="1 2">
    <name type="scientific">Rhynocoris fuscipes</name>
    <dbReference type="NCBI Taxonomy" id="488301"/>
    <lineage>
        <taxon>Eukaryota</taxon>
        <taxon>Metazoa</taxon>
        <taxon>Ecdysozoa</taxon>
        <taxon>Arthropoda</taxon>
        <taxon>Hexapoda</taxon>
        <taxon>Insecta</taxon>
        <taxon>Pterygota</taxon>
        <taxon>Neoptera</taxon>
        <taxon>Paraneoptera</taxon>
        <taxon>Hemiptera</taxon>
        <taxon>Heteroptera</taxon>
        <taxon>Panheteroptera</taxon>
        <taxon>Cimicomorpha</taxon>
        <taxon>Reduviidae</taxon>
        <taxon>Harpactorinae</taxon>
        <taxon>Harpactorini</taxon>
        <taxon>Rhynocoris</taxon>
    </lineage>
</organism>
<protein>
    <submittedName>
        <fullName evidence="1">Uncharacterized protein</fullName>
    </submittedName>
</protein>
<accession>A0AAW1DHL6</accession>
<keyword evidence="2" id="KW-1185">Reference proteome</keyword>
<proteinExistence type="predicted"/>
<dbReference type="Proteomes" id="UP001461498">
    <property type="component" value="Unassembled WGS sequence"/>
</dbReference>
<name>A0AAW1DHL6_9HEMI</name>
<gene>
    <name evidence="1" type="ORF">O3M35_004897</name>
</gene>
<sequence>MRGCELFQRKYYIAHEFCVQNCIIYGSVFGDDEFGGGGGVAGVDKCPVIKCGPGCGGGGGGGGAGGGDVCPSGADDGVHHGHSLGPSPAV</sequence>
<comment type="caution">
    <text evidence="1">The sequence shown here is derived from an EMBL/GenBank/DDBJ whole genome shotgun (WGS) entry which is preliminary data.</text>
</comment>
<dbReference type="EMBL" id="JAPXFL010000002">
    <property type="protein sequence ID" value="KAK9510022.1"/>
    <property type="molecule type" value="Genomic_DNA"/>
</dbReference>
<evidence type="ECO:0000313" key="2">
    <source>
        <dbReference type="Proteomes" id="UP001461498"/>
    </source>
</evidence>
<evidence type="ECO:0000313" key="1">
    <source>
        <dbReference type="EMBL" id="KAK9510022.1"/>
    </source>
</evidence>